<feature type="transmembrane region" description="Helical" evidence="6">
    <location>
        <begin position="130"/>
        <end position="150"/>
    </location>
</feature>
<dbReference type="EMBL" id="KV878205">
    <property type="protein sequence ID" value="OJI81595.1"/>
    <property type="molecule type" value="Genomic_DNA"/>
</dbReference>
<keyword evidence="9" id="KW-1185">Reference proteome</keyword>
<sequence length="378" mass="42120">MSQSLPSADLSESRQPNLYASSTIPFFIAVLCVSLRFWCRWKNTAGLWLDDWLILASLACGTGLTASLLWWIPRALGRHIQTFGPNATEDAYIGLFSCELTYTGVIVLVKFSILALYWRLFNRANIKIPISILATLVCMWGIAVFLLTLLQCIPTRGLWDQSIDASCNVDSQKFLFAISIPNIIIDVTLLVLPVPYIMKLNTSRSHKKAIMSMFLLGSFVCIASIMRLVSVMTQGTDADVSWNWVNQAIWATIEADLAIVSACLPTLRPVWVAVRRSLFGTQATNQSTDPSSWATPQKRVQASSWATKILKSNSYDNEDTQPFSALDSHTEEGPHRYSVLDQSQAKTAVAIPLPTLNKGQPHEEGITVKRAWDVEYNQ</sequence>
<dbReference type="Pfam" id="PF20684">
    <property type="entry name" value="Fung_rhodopsin"/>
    <property type="match status" value="1"/>
</dbReference>
<dbReference type="STRING" id="767770.A0A1L9MXB8"/>
<dbReference type="PANTHER" id="PTHR33048:SF47">
    <property type="entry name" value="INTEGRAL MEMBRANE PROTEIN-RELATED"/>
    <property type="match status" value="1"/>
</dbReference>
<keyword evidence="4 6" id="KW-0472">Membrane</keyword>
<accession>A0A1L9MXB8</accession>
<dbReference type="OrthoDB" id="5417844at2759"/>
<evidence type="ECO:0000256" key="3">
    <source>
        <dbReference type="ARBA" id="ARBA00022989"/>
    </source>
</evidence>
<dbReference type="VEuPathDB" id="FungiDB:ASPTUDRAFT_127188"/>
<evidence type="ECO:0000256" key="2">
    <source>
        <dbReference type="ARBA" id="ARBA00022692"/>
    </source>
</evidence>
<dbReference type="AlphaFoldDB" id="A0A1L9MXB8"/>
<feature type="domain" description="Rhodopsin" evidence="7">
    <location>
        <begin position="35"/>
        <end position="271"/>
    </location>
</feature>
<dbReference type="Proteomes" id="UP000184304">
    <property type="component" value="Unassembled WGS sequence"/>
</dbReference>
<proteinExistence type="inferred from homology"/>
<reference evidence="9" key="1">
    <citation type="journal article" date="2017" name="Genome Biol.">
        <title>Comparative genomics reveals high biological diversity and specific adaptations in the industrially and medically important fungal genus Aspergillus.</title>
        <authorList>
            <person name="de Vries R.P."/>
            <person name="Riley R."/>
            <person name="Wiebenga A."/>
            <person name="Aguilar-Osorio G."/>
            <person name="Amillis S."/>
            <person name="Uchima C.A."/>
            <person name="Anderluh G."/>
            <person name="Asadollahi M."/>
            <person name="Askin M."/>
            <person name="Barry K."/>
            <person name="Battaglia E."/>
            <person name="Bayram O."/>
            <person name="Benocci T."/>
            <person name="Braus-Stromeyer S.A."/>
            <person name="Caldana C."/>
            <person name="Canovas D."/>
            <person name="Cerqueira G.C."/>
            <person name="Chen F."/>
            <person name="Chen W."/>
            <person name="Choi C."/>
            <person name="Clum A."/>
            <person name="Dos Santos R.A."/>
            <person name="Damasio A.R."/>
            <person name="Diallinas G."/>
            <person name="Emri T."/>
            <person name="Fekete E."/>
            <person name="Flipphi M."/>
            <person name="Freyberg S."/>
            <person name="Gallo A."/>
            <person name="Gournas C."/>
            <person name="Habgood R."/>
            <person name="Hainaut M."/>
            <person name="Harispe M.L."/>
            <person name="Henrissat B."/>
            <person name="Hilden K.S."/>
            <person name="Hope R."/>
            <person name="Hossain A."/>
            <person name="Karabika E."/>
            <person name="Karaffa L."/>
            <person name="Karanyi Z."/>
            <person name="Krasevec N."/>
            <person name="Kuo A."/>
            <person name="Kusch H."/>
            <person name="LaButti K."/>
            <person name="Lagendijk E.L."/>
            <person name="Lapidus A."/>
            <person name="Levasseur A."/>
            <person name="Lindquist E."/>
            <person name="Lipzen A."/>
            <person name="Logrieco A.F."/>
            <person name="MacCabe A."/>
            <person name="Maekelae M.R."/>
            <person name="Malavazi I."/>
            <person name="Melin P."/>
            <person name="Meyer V."/>
            <person name="Mielnichuk N."/>
            <person name="Miskei M."/>
            <person name="Molnar A.P."/>
            <person name="Mule G."/>
            <person name="Ngan C.Y."/>
            <person name="Orejas M."/>
            <person name="Orosz E."/>
            <person name="Ouedraogo J.P."/>
            <person name="Overkamp K.M."/>
            <person name="Park H.-S."/>
            <person name="Perrone G."/>
            <person name="Piumi F."/>
            <person name="Punt P.J."/>
            <person name="Ram A.F."/>
            <person name="Ramon A."/>
            <person name="Rauscher S."/>
            <person name="Record E."/>
            <person name="Riano-Pachon D.M."/>
            <person name="Robert V."/>
            <person name="Roehrig J."/>
            <person name="Ruller R."/>
            <person name="Salamov A."/>
            <person name="Salih N.S."/>
            <person name="Samson R.A."/>
            <person name="Sandor E."/>
            <person name="Sanguinetti M."/>
            <person name="Schuetze T."/>
            <person name="Sepcic K."/>
            <person name="Shelest E."/>
            <person name="Sherlock G."/>
            <person name="Sophianopoulou V."/>
            <person name="Squina F.M."/>
            <person name="Sun H."/>
            <person name="Susca A."/>
            <person name="Todd R.B."/>
            <person name="Tsang A."/>
            <person name="Unkles S.E."/>
            <person name="van de Wiele N."/>
            <person name="van Rossen-Uffink D."/>
            <person name="Oliveira J.V."/>
            <person name="Vesth T.C."/>
            <person name="Visser J."/>
            <person name="Yu J.-H."/>
            <person name="Zhou M."/>
            <person name="Andersen M.R."/>
            <person name="Archer D.B."/>
            <person name="Baker S.E."/>
            <person name="Benoit I."/>
            <person name="Brakhage A.A."/>
            <person name="Braus G.H."/>
            <person name="Fischer R."/>
            <person name="Frisvad J.C."/>
            <person name="Goldman G.H."/>
            <person name="Houbraken J."/>
            <person name="Oakley B."/>
            <person name="Pocsi I."/>
            <person name="Scazzocchio C."/>
            <person name="Seiboth B."/>
            <person name="vanKuyk P.A."/>
            <person name="Wortman J."/>
            <person name="Dyer P.S."/>
            <person name="Grigoriev I.V."/>
        </authorList>
    </citation>
    <scope>NUCLEOTIDE SEQUENCE [LARGE SCALE GENOMIC DNA]</scope>
    <source>
        <strain evidence="9">CBS 134.48</strain>
    </source>
</reference>
<name>A0A1L9MXB8_ASPTC</name>
<gene>
    <name evidence="8" type="ORF">ASPTUDRAFT_127188</name>
</gene>
<comment type="subcellular location">
    <subcellularLocation>
        <location evidence="1">Membrane</location>
        <topology evidence="1">Multi-pass membrane protein</topology>
    </subcellularLocation>
</comment>
<evidence type="ECO:0000313" key="8">
    <source>
        <dbReference type="EMBL" id="OJI81595.1"/>
    </source>
</evidence>
<feature type="transmembrane region" description="Helical" evidence="6">
    <location>
        <begin position="51"/>
        <end position="72"/>
    </location>
</feature>
<dbReference type="GO" id="GO:0016020">
    <property type="term" value="C:membrane"/>
    <property type="evidence" value="ECO:0007669"/>
    <property type="project" value="UniProtKB-SubCell"/>
</dbReference>
<protein>
    <recommendedName>
        <fullName evidence="7">Rhodopsin domain-containing protein</fullName>
    </recommendedName>
</protein>
<feature type="transmembrane region" description="Helical" evidence="6">
    <location>
        <begin position="20"/>
        <end position="39"/>
    </location>
</feature>
<organism evidence="8 9">
    <name type="scientific">Aspergillus tubingensis (strain CBS 134.48)</name>
    <dbReference type="NCBI Taxonomy" id="767770"/>
    <lineage>
        <taxon>Eukaryota</taxon>
        <taxon>Fungi</taxon>
        <taxon>Dikarya</taxon>
        <taxon>Ascomycota</taxon>
        <taxon>Pezizomycotina</taxon>
        <taxon>Eurotiomycetes</taxon>
        <taxon>Eurotiomycetidae</taxon>
        <taxon>Eurotiales</taxon>
        <taxon>Aspergillaceae</taxon>
        <taxon>Aspergillus</taxon>
        <taxon>Aspergillus subgen. Circumdati</taxon>
    </lineage>
</organism>
<dbReference type="PANTHER" id="PTHR33048">
    <property type="entry name" value="PTH11-LIKE INTEGRAL MEMBRANE PROTEIN (AFU_ORTHOLOGUE AFUA_5G11245)"/>
    <property type="match status" value="1"/>
</dbReference>
<evidence type="ECO:0000256" key="6">
    <source>
        <dbReference type="SAM" id="Phobius"/>
    </source>
</evidence>
<evidence type="ECO:0000256" key="4">
    <source>
        <dbReference type="ARBA" id="ARBA00023136"/>
    </source>
</evidence>
<comment type="similarity">
    <text evidence="5">Belongs to the SAT4 family.</text>
</comment>
<keyword evidence="3 6" id="KW-1133">Transmembrane helix</keyword>
<dbReference type="OMA" id="WWIPRAL"/>
<dbReference type="InterPro" id="IPR049326">
    <property type="entry name" value="Rhodopsin_dom_fungi"/>
</dbReference>
<evidence type="ECO:0000313" key="9">
    <source>
        <dbReference type="Proteomes" id="UP000184304"/>
    </source>
</evidence>
<evidence type="ECO:0000259" key="7">
    <source>
        <dbReference type="Pfam" id="PF20684"/>
    </source>
</evidence>
<feature type="transmembrane region" description="Helical" evidence="6">
    <location>
        <begin position="174"/>
        <end position="197"/>
    </location>
</feature>
<evidence type="ECO:0000256" key="1">
    <source>
        <dbReference type="ARBA" id="ARBA00004141"/>
    </source>
</evidence>
<keyword evidence="2 6" id="KW-0812">Transmembrane</keyword>
<dbReference type="InterPro" id="IPR052337">
    <property type="entry name" value="SAT4-like"/>
</dbReference>
<feature type="transmembrane region" description="Helical" evidence="6">
    <location>
        <begin position="92"/>
        <end position="118"/>
    </location>
</feature>
<evidence type="ECO:0000256" key="5">
    <source>
        <dbReference type="ARBA" id="ARBA00038359"/>
    </source>
</evidence>
<feature type="transmembrane region" description="Helical" evidence="6">
    <location>
        <begin position="209"/>
        <end position="229"/>
    </location>
</feature>